<evidence type="ECO:0000256" key="7">
    <source>
        <dbReference type="ARBA" id="ARBA00022679"/>
    </source>
</evidence>
<evidence type="ECO:0000256" key="1">
    <source>
        <dbReference type="ARBA" id="ARBA00003798"/>
    </source>
</evidence>
<reference evidence="14" key="2">
    <citation type="submission" date="2023-05" db="EMBL/GenBank/DDBJ databases">
        <authorList>
            <consortium name="Lawrence Berkeley National Laboratory"/>
            <person name="Steindorff A."/>
            <person name="Hensen N."/>
            <person name="Bonometti L."/>
            <person name="Westerberg I."/>
            <person name="Brannstrom I.O."/>
            <person name="Guillou S."/>
            <person name="Cros-Aarteil S."/>
            <person name="Calhoun S."/>
            <person name="Haridas S."/>
            <person name="Kuo A."/>
            <person name="Mondo S."/>
            <person name="Pangilinan J."/>
            <person name="Riley R."/>
            <person name="Labutti K."/>
            <person name="Andreopoulos B."/>
            <person name="Lipzen A."/>
            <person name="Chen C."/>
            <person name="Yanf M."/>
            <person name="Daum C."/>
            <person name="Ng V."/>
            <person name="Clum A."/>
            <person name="Ohm R."/>
            <person name="Martin F."/>
            <person name="Silar P."/>
            <person name="Natvig D."/>
            <person name="Lalanne C."/>
            <person name="Gautier V."/>
            <person name="Ament-Velasquez S.L."/>
            <person name="Kruys A."/>
            <person name="Hutchinson M.I."/>
            <person name="Powell A.J."/>
            <person name="Barry K."/>
            <person name="Miller A.N."/>
            <person name="Grigoriev I.V."/>
            <person name="Debuchy R."/>
            <person name="Gladieux P."/>
            <person name="Thoren M.H."/>
            <person name="Johannesson H."/>
        </authorList>
    </citation>
    <scope>NUCLEOTIDE SEQUENCE</scope>
    <source>
        <strain evidence="14">PSN309</strain>
    </source>
</reference>
<evidence type="ECO:0000256" key="2">
    <source>
        <dbReference type="ARBA" id="ARBA00004604"/>
    </source>
</evidence>
<dbReference type="InterPro" id="IPR027417">
    <property type="entry name" value="P-loop_NTPase"/>
</dbReference>
<evidence type="ECO:0000256" key="5">
    <source>
        <dbReference type="ARBA" id="ARBA00019824"/>
    </source>
</evidence>
<sequence>MATTNKRRKLEGFESSAPSTPIMSGLSARQQLLSAASSLRKKSADKSQETRSKEADAGVSTPVIKASANRRNKRQPAKDGQPSTSVDQQPDFVYDDDTSSIPPVPVLSPPLPGTPRIEPKRQIALFSSFKLNKKNYHHKPDGRILLSTPGGERMVILGSYGLKVQQGEAVIAGAILTASDDIQWIHAPHCHALPVLRTREDTVVELHPHPSATSLHQLARLNPVFGRLWNEGSTTGPPPNKAQKALPTFQIIFSSDDAPKRVVLQELVSPPEWNKKLANSVAAKRKTTPVIFLCGPKSSGKSTFGRLLLNQFITDRAGAKTNPWSAAFVLDLDPGQPEFAPPGVISLSKITCPNLSPSFCHPTLEPTKSQLRSHAIASVTPGADPSHFLECALDLFSTYKNHPDSKSTPLIINTPGWILGTGLDILSDLITFIAPSEAIYLSKEGPRETVSSLQLACTSSHTVFSTLPSQNTTDTTSPSRIALEYRTMHTMSYFHLTSTDSLSQLGGPNTAWNPSPLSDLRPWRVRYTGPPSERGFLGILCYDHQPAPGLLGESINGMVLALVRIESRAAFRGFLKDGQDEAGIQPAGIEKLPLIQSSQTLDPKYSKLLGLVMVRGIDAVRGELQLLTPLSREILAGGNGEKTDLVLVAGKFDTPTWVYTEDLYRKAFQEGEEAVEDDGNSSGEEEEGVDVDGGVPWVEMLHGSEKRGVGSKVWRVRRDLGRR</sequence>
<evidence type="ECO:0000256" key="11">
    <source>
        <dbReference type="ARBA" id="ARBA00023242"/>
    </source>
</evidence>
<dbReference type="GO" id="GO:0051731">
    <property type="term" value="F:polynucleotide 5'-hydroxyl-kinase activity"/>
    <property type="evidence" value="ECO:0007669"/>
    <property type="project" value="InterPro"/>
</dbReference>
<feature type="compositionally biased region" description="Low complexity" evidence="12">
    <location>
        <begin position="26"/>
        <end position="38"/>
    </location>
</feature>
<dbReference type="Proteomes" id="UP001302126">
    <property type="component" value="Unassembled WGS sequence"/>
</dbReference>
<comment type="similarity">
    <text evidence="3">Belongs to the Clp1 family. NOL9/GRC3 subfamily.</text>
</comment>
<keyword evidence="10" id="KW-0067">ATP-binding</keyword>
<keyword evidence="6" id="KW-0698">rRNA processing</keyword>
<dbReference type="GO" id="GO:0000448">
    <property type="term" value="P:cleavage in ITS2 between 5.8S rRNA and LSU-rRNA of tricistronic rRNA transcript (SSU-rRNA, 5.8S rRNA, LSU-rRNA)"/>
    <property type="evidence" value="ECO:0007669"/>
    <property type="project" value="TreeGrafter"/>
</dbReference>
<evidence type="ECO:0000256" key="9">
    <source>
        <dbReference type="ARBA" id="ARBA00022777"/>
    </source>
</evidence>
<comment type="function">
    <text evidence="1">Polynucleotide 5'-kinase involved in rRNA processing.</text>
</comment>
<dbReference type="EMBL" id="MU864355">
    <property type="protein sequence ID" value="KAK4192206.1"/>
    <property type="molecule type" value="Genomic_DNA"/>
</dbReference>
<keyword evidence="8" id="KW-0547">Nucleotide-binding</keyword>
<keyword evidence="15" id="KW-1185">Reference proteome</keyword>
<comment type="subcellular location">
    <subcellularLocation>
        <location evidence="2">Nucleus</location>
        <location evidence="2">Nucleolus</location>
    </subcellularLocation>
</comment>
<feature type="domain" description="Clp1 P-loop" evidence="13">
    <location>
        <begin position="295"/>
        <end position="495"/>
    </location>
</feature>
<organism evidence="14 15">
    <name type="scientific">Podospora australis</name>
    <dbReference type="NCBI Taxonomy" id="1536484"/>
    <lineage>
        <taxon>Eukaryota</taxon>
        <taxon>Fungi</taxon>
        <taxon>Dikarya</taxon>
        <taxon>Ascomycota</taxon>
        <taxon>Pezizomycotina</taxon>
        <taxon>Sordariomycetes</taxon>
        <taxon>Sordariomycetidae</taxon>
        <taxon>Sordariales</taxon>
        <taxon>Podosporaceae</taxon>
        <taxon>Podospora</taxon>
    </lineage>
</organism>
<keyword evidence="11" id="KW-0539">Nucleus</keyword>
<dbReference type="PANTHER" id="PTHR12755:SF3">
    <property type="entry name" value="POLYNUCLEOTIDE 5'-HYDROXYL-KINASE NOL9"/>
    <property type="match status" value="1"/>
</dbReference>
<feature type="compositionally biased region" description="Acidic residues" evidence="12">
    <location>
        <begin position="671"/>
        <end position="690"/>
    </location>
</feature>
<reference evidence="14" key="1">
    <citation type="journal article" date="2023" name="Mol. Phylogenet. Evol.">
        <title>Genome-scale phylogeny and comparative genomics of the fungal order Sordariales.</title>
        <authorList>
            <person name="Hensen N."/>
            <person name="Bonometti L."/>
            <person name="Westerberg I."/>
            <person name="Brannstrom I.O."/>
            <person name="Guillou S."/>
            <person name="Cros-Aarteil S."/>
            <person name="Calhoun S."/>
            <person name="Haridas S."/>
            <person name="Kuo A."/>
            <person name="Mondo S."/>
            <person name="Pangilinan J."/>
            <person name="Riley R."/>
            <person name="LaButti K."/>
            <person name="Andreopoulos B."/>
            <person name="Lipzen A."/>
            <person name="Chen C."/>
            <person name="Yan M."/>
            <person name="Daum C."/>
            <person name="Ng V."/>
            <person name="Clum A."/>
            <person name="Steindorff A."/>
            <person name="Ohm R.A."/>
            <person name="Martin F."/>
            <person name="Silar P."/>
            <person name="Natvig D.O."/>
            <person name="Lalanne C."/>
            <person name="Gautier V."/>
            <person name="Ament-Velasquez S.L."/>
            <person name="Kruys A."/>
            <person name="Hutchinson M.I."/>
            <person name="Powell A.J."/>
            <person name="Barry K."/>
            <person name="Miller A.N."/>
            <person name="Grigoriev I.V."/>
            <person name="Debuchy R."/>
            <person name="Gladieux P."/>
            <person name="Hiltunen Thoren M."/>
            <person name="Johannesson H."/>
        </authorList>
    </citation>
    <scope>NUCLEOTIDE SEQUENCE</scope>
    <source>
        <strain evidence="14">PSN309</strain>
    </source>
</reference>
<dbReference type="InterPro" id="IPR045116">
    <property type="entry name" value="Clp1/Grc3"/>
</dbReference>
<protein>
    <recommendedName>
        <fullName evidence="5">Polynucleotide 5'-hydroxyl-kinase GRC3</fullName>
    </recommendedName>
    <alternativeName>
        <fullName evidence="4">Polynucleotide 5'-hydroxyl-kinase grc3</fullName>
    </alternativeName>
</protein>
<dbReference type="PANTHER" id="PTHR12755">
    <property type="entry name" value="CLEAVAGE/POLYADENYLATION FACTOR IA SUBUNIT CLP1P"/>
    <property type="match status" value="1"/>
</dbReference>
<evidence type="ECO:0000313" key="15">
    <source>
        <dbReference type="Proteomes" id="UP001302126"/>
    </source>
</evidence>
<dbReference type="Gene3D" id="3.40.50.300">
    <property type="entry name" value="P-loop containing nucleotide triphosphate hydrolases"/>
    <property type="match status" value="1"/>
</dbReference>
<evidence type="ECO:0000256" key="10">
    <source>
        <dbReference type="ARBA" id="ARBA00022840"/>
    </source>
</evidence>
<dbReference type="AlphaFoldDB" id="A0AAN6X231"/>
<dbReference type="Pfam" id="PF16575">
    <property type="entry name" value="CLP1_P"/>
    <property type="match status" value="1"/>
</dbReference>
<accession>A0AAN6X231</accession>
<evidence type="ECO:0000313" key="14">
    <source>
        <dbReference type="EMBL" id="KAK4192206.1"/>
    </source>
</evidence>
<keyword evidence="9" id="KW-0418">Kinase</keyword>
<feature type="region of interest" description="Disordered" evidence="12">
    <location>
        <begin position="671"/>
        <end position="694"/>
    </location>
</feature>
<evidence type="ECO:0000256" key="4">
    <source>
        <dbReference type="ARBA" id="ARBA00018706"/>
    </source>
</evidence>
<gene>
    <name evidence="14" type="ORF">QBC35DRAFT_484573</name>
</gene>
<dbReference type="GO" id="GO:0005524">
    <property type="term" value="F:ATP binding"/>
    <property type="evidence" value="ECO:0007669"/>
    <property type="project" value="UniProtKB-KW"/>
</dbReference>
<evidence type="ECO:0000256" key="6">
    <source>
        <dbReference type="ARBA" id="ARBA00022552"/>
    </source>
</evidence>
<feature type="region of interest" description="Disordered" evidence="12">
    <location>
        <begin position="1"/>
        <end position="117"/>
    </location>
</feature>
<evidence type="ECO:0000256" key="12">
    <source>
        <dbReference type="SAM" id="MobiDB-lite"/>
    </source>
</evidence>
<dbReference type="GO" id="GO:0005730">
    <property type="term" value="C:nucleolus"/>
    <property type="evidence" value="ECO:0007669"/>
    <property type="project" value="UniProtKB-SubCell"/>
</dbReference>
<comment type="caution">
    <text evidence="14">The sequence shown here is derived from an EMBL/GenBank/DDBJ whole genome shotgun (WGS) entry which is preliminary data.</text>
</comment>
<evidence type="ECO:0000259" key="13">
    <source>
        <dbReference type="Pfam" id="PF16575"/>
    </source>
</evidence>
<feature type="compositionally biased region" description="Basic and acidic residues" evidence="12">
    <location>
        <begin position="42"/>
        <end position="56"/>
    </location>
</feature>
<evidence type="ECO:0000256" key="8">
    <source>
        <dbReference type="ARBA" id="ARBA00022741"/>
    </source>
</evidence>
<keyword evidence="7" id="KW-0808">Transferase</keyword>
<dbReference type="FunFam" id="3.40.50.300:FF:001156">
    <property type="entry name" value="Polynucleotide 5-hydroxyl-kinase grc3"/>
    <property type="match status" value="1"/>
</dbReference>
<name>A0AAN6X231_9PEZI</name>
<proteinExistence type="inferred from homology"/>
<feature type="compositionally biased region" description="Pro residues" evidence="12">
    <location>
        <begin position="102"/>
        <end position="113"/>
    </location>
</feature>
<dbReference type="InterPro" id="IPR032319">
    <property type="entry name" value="CLP1_P"/>
</dbReference>
<evidence type="ECO:0000256" key="3">
    <source>
        <dbReference type="ARBA" id="ARBA00011003"/>
    </source>
</evidence>